<protein>
    <submittedName>
        <fullName evidence="1">Uncharacterized protein</fullName>
    </submittedName>
</protein>
<dbReference type="Proteomes" id="UP000554235">
    <property type="component" value="Unassembled WGS sequence"/>
</dbReference>
<name>A0A8H4LQR7_9HYPO</name>
<evidence type="ECO:0000313" key="2">
    <source>
        <dbReference type="Proteomes" id="UP000554235"/>
    </source>
</evidence>
<gene>
    <name evidence="1" type="ORF">FALBO_135</name>
</gene>
<organism evidence="1 2">
    <name type="scientific">Fusarium albosuccineum</name>
    <dbReference type="NCBI Taxonomy" id="1237068"/>
    <lineage>
        <taxon>Eukaryota</taxon>
        <taxon>Fungi</taxon>
        <taxon>Dikarya</taxon>
        <taxon>Ascomycota</taxon>
        <taxon>Pezizomycotina</taxon>
        <taxon>Sordariomycetes</taxon>
        <taxon>Hypocreomycetidae</taxon>
        <taxon>Hypocreales</taxon>
        <taxon>Nectriaceae</taxon>
        <taxon>Fusarium</taxon>
        <taxon>Fusarium decemcellulare species complex</taxon>
    </lineage>
</organism>
<proteinExistence type="predicted"/>
<reference evidence="1 2" key="1">
    <citation type="submission" date="2020-01" db="EMBL/GenBank/DDBJ databases">
        <title>Identification and distribution of gene clusters putatively required for synthesis of sphingolipid metabolism inhibitors in phylogenetically diverse species of the filamentous fungus Fusarium.</title>
        <authorList>
            <person name="Kim H.-S."/>
            <person name="Busman M."/>
            <person name="Brown D.W."/>
            <person name="Divon H."/>
            <person name="Uhlig S."/>
            <person name="Proctor R.H."/>
        </authorList>
    </citation>
    <scope>NUCLEOTIDE SEQUENCE [LARGE SCALE GENOMIC DNA]</scope>
    <source>
        <strain evidence="1 2">NRRL 20459</strain>
    </source>
</reference>
<accession>A0A8H4LQR7</accession>
<dbReference type="AlphaFoldDB" id="A0A8H4LQR7"/>
<comment type="caution">
    <text evidence="1">The sequence shown here is derived from an EMBL/GenBank/DDBJ whole genome shotgun (WGS) entry which is preliminary data.</text>
</comment>
<evidence type="ECO:0000313" key="1">
    <source>
        <dbReference type="EMBL" id="KAF4472967.1"/>
    </source>
</evidence>
<dbReference type="OrthoDB" id="5001282at2759"/>
<dbReference type="EMBL" id="JAADYS010000016">
    <property type="protein sequence ID" value="KAF4472967.1"/>
    <property type="molecule type" value="Genomic_DNA"/>
</dbReference>
<sequence>MANALPALEALQGKPRRRRPNIQAIAASRVNESDFKKGVIPSAWRGRDEIVTKPNEAGHPGYRFRVCFRLWICSRRALDRHGLPLYVELALPDDEGENPADFLRHFLSQIRSPDAVVRAFLQTIDDCTIQPVYISADFSHPRSWFVKQLMAWPERQKALIAAFTGLRNPLVCRACARSLETNVSWNKEHILFPFTAYISSKDLMGGKCVNCIWHSHECGWEYLAGYQAKSATEGLLSFPLQGGGCHRRPPPTVGIDQLDPYSYPGITHDFPAQPWSSKRDREVLGVGKKVAAEDTEGEF</sequence>
<keyword evidence="2" id="KW-1185">Reference proteome</keyword>